<evidence type="ECO:0000313" key="2">
    <source>
        <dbReference type="EMBL" id="SHE43731.1"/>
    </source>
</evidence>
<organism evidence="2 4">
    <name type="scientific">Anaerotignum propionicum DSM 1682</name>
    <dbReference type="NCBI Taxonomy" id="991789"/>
    <lineage>
        <taxon>Bacteria</taxon>
        <taxon>Bacillati</taxon>
        <taxon>Bacillota</taxon>
        <taxon>Clostridia</taxon>
        <taxon>Lachnospirales</taxon>
        <taxon>Anaerotignaceae</taxon>
        <taxon>Anaerotignum</taxon>
    </lineage>
</organism>
<dbReference type="Proteomes" id="UP000068026">
    <property type="component" value="Chromosome"/>
</dbReference>
<evidence type="ECO:0000313" key="1">
    <source>
        <dbReference type="EMBL" id="AMJ40377.1"/>
    </source>
</evidence>
<dbReference type="KEGG" id="cpro:CPRO_07760"/>
<evidence type="ECO:0000313" key="4">
    <source>
        <dbReference type="Proteomes" id="UP000184204"/>
    </source>
</evidence>
<dbReference type="InterPro" id="IPR046639">
    <property type="entry name" value="DUF6751"/>
</dbReference>
<dbReference type="Pfam" id="PF20536">
    <property type="entry name" value="DUF6751"/>
    <property type="match status" value="1"/>
</dbReference>
<dbReference type="AlphaFoldDB" id="A0A110A6Z5"/>
<reference evidence="1 3" key="1">
    <citation type="journal article" date="2016" name="Genome Announc.">
        <title>Complete Genome Sequence of the Amino Acid-Fermenting Clostridium propionicum X2 (DSM 1682).</title>
        <authorList>
            <person name="Poehlein A."/>
            <person name="Schlien K."/>
            <person name="Chowdhury N.P."/>
            <person name="Gottschalk G."/>
            <person name="Buckel W."/>
            <person name="Daniel R."/>
        </authorList>
    </citation>
    <scope>NUCLEOTIDE SEQUENCE [LARGE SCALE GENOMIC DNA]</scope>
    <source>
        <strain evidence="1 3">X2</strain>
    </source>
</reference>
<dbReference type="OrthoDB" id="1921457at2"/>
<dbReference type="EMBL" id="CP014223">
    <property type="protein sequence ID" value="AMJ40377.1"/>
    <property type="molecule type" value="Genomic_DNA"/>
</dbReference>
<sequence>MFPHTITVYRNENGIWKRYYVYGVLWQDSEAFNTIKSGLKDANSLRLFIPHSCNFEPLKKDMVLKGIVDYQVQSKPSELYPLGDVRTITTVDRFDFGGLKHYEVGGR</sequence>
<dbReference type="EMBL" id="FQUA01000002">
    <property type="protein sequence ID" value="SHE43731.1"/>
    <property type="molecule type" value="Genomic_DNA"/>
</dbReference>
<reference evidence="2" key="3">
    <citation type="submission" date="2016-11" db="EMBL/GenBank/DDBJ databases">
        <authorList>
            <person name="Varghese N."/>
            <person name="Submissions S."/>
        </authorList>
    </citation>
    <scope>NUCLEOTIDE SEQUENCE</scope>
    <source>
        <strain evidence="2">DSM 1682</strain>
    </source>
</reference>
<evidence type="ECO:0000313" key="3">
    <source>
        <dbReference type="Proteomes" id="UP000068026"/>
    </source>
</evidence>
<reference evidence="3" key="2">
    <citation type="submission" date="2016-01" db="EMBL/GenBank/DDBJ databases">
        <authorList>
            <person name="Poehlein A."/>
            <person name="Schlien K."/>
            <person name="Gottschalk G."/>
            <person name="Buckel W."/>
            <person name="Daniel R."/>
        </authorList>
    </citation>
    <scope>NUCLEOTIDE SEQUENCE [LARGE SCALE GENOMIC DNA]</scope>
    <source>
        <strain evidence="3">X2</strain>
    </source>
</reference>
<name>A0A110A6Z5_ANAPI</name>
<accession>A0A110A6Z5</accession>
<proteinExistence type="predicted"/>
<reference evidence="4" key="4">
    <citation type="submission" date="2016-11" db="EMBL/GenBank/DDBJ databases">
        <authorList>
            <person name="Jaros S."/>
            <person name="Januszkiewicz K."/>
            <person name="Wedrychowicz H."/>
        </authorList>
    </citation>
    <scope>NUCLEOTIDE SEQUENCE [LARGE SCALE GENOMIC DNA]</scope>
    <source>
        <strain evidence="4">DSM 1682</strain>
    </source>
</reference>
<keyword evidence="3" id="KW-1185">Reference proteome</keyword>
<dbReference type="Proteomes" id="UP000184204">
    <property type="component" value="Unassembled WGS sequence"/>
</dbReference>
<gene>
    <name evidence="1" type="ORF">CPRO_07760</name>
    <name evidence="2" type="ORF">SAMN02745151_00704</name>
</gene>
<protein>
    <submittedName>
        <fullName evidence="2">Uncharacterized protein</fullName>
    </submittedName>
</protein>
<dbReference type="RefSeq" id="WP_066048010.1">
    <property type="nucleotide sequence ID" value="NZ_CP014223.1"/>
</dbReference>